<accession>A0A411K7P9</accession>
<dbReference type="CDD" id="cd00310">
    <property type="entry name" value="ATP-synt_Fo_a_6"/>
    <property type="match status" value="1"/>
</dbReference>
<organism evidence="13">
    <name type="scientific">Paravannella minima</name>
    <dbReference type="NCBI Taxonomy" id="1443144"/>
    <lineage>
        <taxon>Eukaryota</taxon>
        <taxon>Amoebozoa</taxon>
        <taxon>Discosea</taxon>
        <taxon>Flabellinia</taxon>
        <taxon>Vannellidae</taxon>
        <taxon>Paravannella</taxon>
    </lineage>
</organism>
<dbReference type="Gene3D" id="1.20.120.220">
    <property type="entry name" value="ATP synthase, F0 complex, subunit A"/>
    <property type="match status" value="1"/>
</dbReference>
<reference evidence="13" key="1">
    <citation type="journal article" date="2019" name="Eur. J. Protist.">
        <title>The complete mitochondrial genome of Paravannella minima (Amoebozoa, Discosea, Vannellida).</title>
        <authorList>
            <person name="Bondarenko N."/>
            <person name="Glotova A."/>
            <person name="Nassonova E."/>
            <person name="Masharsky A."/>
            <person name="Polev D."/>
            <person name="Smirnov A."/>
        </authorList>
    </citation>
    <scope>NUCLEOTIDE SEQUENCE</scope>
</reference>
<keyword evidence="6" id="KW-0375">Hydrogen ion transport</keyword>
<evidence type="ECO:0000256" key="9">
    <source>
        <dbReference type="ARBA" id="ARBA00023136"/>
    </source>
</evidence>
<dbReference type="EMBL" id="MH910097">
    <property type="protein sequence ID" value="QBC73445.1"/>
    <property type="molecule type" value="Genomic_DNA"/>
</dbReference>
<dbReference type="NCBIfam" id="TIGR01131">
    <property type="entry name" value="ATP_synt_6_or_A"/>
    <property type="match status" value="1"/>
</dbReference>
<dbReference type="InterPro" id="IPR045083">
    <property type="entry name" value="ATP_synth_F0_asu_bact/mt"/>
</dbReference>
<name>A0A411K7P9_9EUKA</name>
<keyword evidence="7 12" id="KW-1133">Transmembrane helix</keyword>
<sequence>MDVKFLEIFFSPLEQFKITVFFPQLFDYLNYYIVFSHYETMLIDVYFTSFFIYLFFSFFTLFFFFSFYIKVSLIIPNTNWQYFCETLYNFIYGVLSQQLGKDTNFFFSLIFSLFLFILICNFVGMIPYGFTSTAFLIETFTLSFSFLIAINIIGFQIQGIHFFDLFVPKGVPQVLLPFIVFIEFISHMIKPVSLGVRLFANLMSGHSLLNILSGFVISLSKFHFFIGLIPFCVIVLICFLELGIAFLQAYVFITLVSIYLSDSLGSGSH</sequence>
<comment type="similarity">
    <text evidence="2">Belongs to the ATPase A chain family.</text>
</comment>
<dbReference type="PRINTS" id="PR00123">
    <property type="entry name" value="ATPASEA"/>
</dbReference>
<keyword evidence="9 12" id="KW-0472">Membrane</keyword>
<proteinExistence type="inferred from homology"/>
<evidence type="ECO:0000256" key="10">
    <source>
        <dbReference type="ARBA" id="ARBA00023310"/>
    </source>
</evidence>
<evidence type="ECO:0000256" key="12">
    <source>
        <dbReference type="SAM" id="Phobius"/>
    </source>
</evidence>
<evidence type="ECO:0000256" key="4">
    <source>
        <dbReference type="ARBA" id="ARBA00022547"/>
    </source>
</evidence>
<dbReference type="GO" id="GO:0005743">
    <property type="term" value="C:mitochondrial inner membrane"/>
    <property type="evidence" value="ECO:0007669"/>
    <property type="project" value="UniProtKB-SubCell"/>
</dbReference>
<keyword evidence="3" id="KW-0813">Transport</keyword>
<dbReference type="AlphaFoldDB" id="A0A411K7P9"/>
<feature type="transmembrane region" description="Helical" evidence="12">
    <location>
        <begin position="134"/>
        <end position="153"/>
    </location>
</feature>
<evidence type="ECO:0000256" key="1">
    <source>
        <dbReference type="ARBA" id="ARBA00004141"/>
    </source>
</evidence>
<keyword evidence="5 12" id="KW-0812">Transmembrane</keyword>
<feature type="transmembrane region" description="Helical" evidence="12">
    <location>
        <begin position="45"/>
        <end position="69"/>
    </location>
</feature>
<dbReference type="GO" id="GO:0045259">
    <property type="term" value="C:proton-transporting ATP synthase complex"/>
    <property type="evidence" value="ECO:0007669"/>
    <property type="project" value="UniProtKB-KW"/>
</dbReference>
<dbReference type="PANTHER" id="PTHR11410:SF0">
    <property type="entry name" value="ATP SYNTHASE SUBUNIT A"/>
    <property type="match status" value="1"/>
</dbReference>
<keyword evidence="10" id="KW-0066">ATP synthesis</keyword>
<evidence type="ECO:0000256" key="8">
    <source>
        <dbReference type="ARBA" id="ARBA00023065"/>
    </source>
</evidence>
<keyword evidence="8" id="KW-0406">Ion transport</keyword>
<dbReference type="PROSITE" id="PS00449">
    <property type="entry name" value="ATPASE_A"/>
    <property type="match status" value="1"/>
</dbReference>
<dbReference type="GO" id="GO:0046933">
    <property type="term" value="F:proton-transporting ATP synthase activity, rotational mechanism"/>
    <property type="evidence" value="ECO:0007669"/>
    <property type="project" value="TreeGrafter"/>
</dbReference>
<dbReference type="PANTHER" id="PTHR11410">
    <property type="entry name" value="ATP SYNTHASE SUBUNIT A"/>
    <property type="match status" value="1"/>
</dbReference>
<feature type="transmembrane region" description="Helical" evidence="12">
    <location>
        <begin position="231"/>
        <end position="260"/>
    </location>
</feature>
<dbReference type="Pfam" id="PF00119">
    <property type="entry name" value="ATP-synt_A"/>
    <property type="match status" value="1"/>
</dbReference>
<dbReference type="InterPro" id="IPR000568">
    <property type="entry name" value="ATP_synth_F0_asu"/>
</dbReference>
<dbReference type="SUPFAM" id="SSF81336">
    <property type="entry name" value="F1F0 ATP synthase subunit A"/>
    <property type="match status" value="1"/>
</dbReference>
<protein>
    <recommendedName>
        <fullName evidence="11">ATP synthase subunit a</fullName>
    </recommendedName>
</protein>
<evidence type="ECO:0000256" key="6">
    <source>
        <dbReference type="ARBA" id="ARBA00022781"/>
    </source>
</evidence>
<evidence type="ECO:0000313" key="13">
    <source>
        <dbReference type="EMBL" id="QBC73445.1"/>
    </source>
</evidence>
<gene>
    <name evidence="13" type="primary">atp6</name>
</gene>
<dbReference type="GeneID" id="39114202"/>
<feature type="transmembrane region" description="Helical" evidence="12">
    <location>
        <begin position="198"/>
        <end position="219"/>
    </location>
</feature>
<evidence type="ECO:0000256" key="2">
    <source>
        <dbReference type="ARBA" id="ARBA00006810"/>
    </source>
</evidence>
<comment type="subcellular location">
    <subcellularLocation>
        <location evidence="1">Membrane</location>
        <topology evidence="1">Multi-pass membrane protein</topology>
    </subcellularLocation>
    <subcellularLocation>
        <location evidence="11">Mitochondrion inner membrane</location>
        <topology evidence="11">Multi-pass membrane protein</topology>
    </subcellularLocation>
</comment>
<feature type="transmembrane region" description="Helical" evidence="12">
    <location>
        <begin position="105"/>
        <end position="128"/>
    </location>
</feature>
<evidence type="ECO:0000256" key="5">
    <source>
        <dbReference type="ARBA" id="ARBA00022692"/>
    </source>
</evidence>
<geneLocation type="mitochondrion" evidence="13"/>
<dbReference type="RefSeq" id="YP_009557806.1">
    <property type="nucleotide sequence ID" value="NC_040955.1"/>
</dbReference>
<evidence type="ECO:0000256" key="7">
    <source>
        <dbReference type="ARBA" id="ARBA00022989"/>
    </source>
</evidence>
<keyword evidence="13" id="KW-0496">Mitochondrion</keyword>
<dbReference type="HAMAP" id="MF_01393">
    <property type="entry name" value="ATP_synth_a_bact"/>
    <property type="match status" value="1"/>
</dbReference>
<dbReference type="InterPro" id="IPR035908">
    <property type="entry name" value="F0_ATP_A_sf"/>
</dbReference>
<keyword evidence="4" id="KW-0138">CF(0)</keyword>
<evidence type="ECO:0000256" key="3">
    <source>
        <dbReference type="ARBA" id="ARBA00022448"/>
    </source>
</evidence>
<dbReference type="InterPro" id="IPR023011">
    <property type="entry name" value="ATP_synth_F0_asu_AS"/>
</dbReference>
<evidence type="ECO:0000256" key="11">
    <source>
        <dbReference type="RuleBase" id="RU004450"/>
    </source>
</evidence>